<evidence type="ECO:0000313" key="10">
    <source>
        <dbReference type="Proteomes" id="UP000216961"/>
    </source>
</evidence>
<feature type="transmembrane region" description="Helical" evidence="7">
    <location>
        <begin position="252"/>
        <end position="269"/>
    </location>
</feature>
<dbReference type="InterPro" id="IPR020846">
    <property type="entry name" value="MFS_dom"/>
</dbReference>
<dbReference type="Proteomes" id="UP000216961">
    <property type="component" value="Unassembled WGS sequence"/>
</dbReference>
<dbReference type="InterPro" id="IPR036259">
    <property type="entry name" value="MFS_trans_sf"/>
</dbReference>
<feature type="transmembrane region" description="Helical" evidence="7">
    <location>
        <begin position="78"/>
        <end position="101"/>
    </location>
</feature>
<accession>A0AA91TP00</accession>
<evidence type="ECO:0000256" key="3">
    <source>
        <dbReference type="ARBA" id="ARBA00022475"/>
    </source>
</evidence>
<feature type="transmembrane region" description="Helical" evidence="7">
    <location>
        <begin position="305"/>
        <end position="329"/>
    </location>
</feature>
<feature type="transmembrane region" description="Helical" evidence="7">
    <location>
        <begin position="214"/>
        <end position="240"/>
    </location>
</feature>
<proteinExistence type="predicted"/>
<keyword evidence="2" id="KW-0813">Transport</keyword>
<feature type="transmembrane region" description="Helical" evidence="7">
    <location>
        <begin position="45"/>
        <end position="66"/>
    </location>
</feature>
<evidence type="ECO:0000256" key="5">
    <source>
        <dbReference type="ARBA" id="ARBA00022989"/>
    </source>
</evidence>
<feature type="transmembrane region" description="Helical" evidence="7">
    <location>
        <begin position="367"/>
        <end position="386"/>
    </location>
</feature>
<dbReference type="PRINTS" id="PR01036">
    <property type="entry name" value="TCRTETB"/>
</dbReference>
<keyword evidence="4 7" id="KW-0812">Transmembrane</keyword>
<dbReference type="EMBL" id="NPBQ01000121">
    <property type="protein sequence ID" value="PAD81520.1"/>
    <property type="molecule type" value="Genomic_DNA"/>
</dbReference>
<dbReference type="SUPFAM" id="SSF103473">
    <property type="entry name" value="MFS general substrate transporter"/>
    <property type="match status" value="1"/>
</dbReference>
<evidence type="ECO:0000256" key="1">
    <source>
        <dbReference type="ARBA" id="ARBA00004651"/>
    </source>
</evidence>
<dbReference type="PANTHER" id="PTHR43124:SF3">
    <property type="entry name" value="CHLORAMPHENICOL EFFLUX PUMP RV0191"/>
    <property type="match status" value="1"/>
</dbReference>
<evidence type="ECO:0000259" key="8">
    <source>
        <dbReference type="PROSITE" id="PS50850"/>
    </source>
</evidence>
<feature type="transmembrane region" description="Helical" evidence="7">
    <location>
        <begin position="341"/>
        <end position="361"/>
    </location>
</feature>
<feature type="transmembrane region" description="Helical" evidence="7">
    <location>
        <begin position="107"/>
        <end position="128"/>
    </location>
</feature>
<feature type="domain" description="Major facilitator superfamily (MFS) profile" evidence="8">
    <location>
        <begin position="12"/>
        <end position="393"/>
    </location>
</feature>
<evidence type="ECO:0000313" key="9">
    <source>
        <dbReference type="EMBL" id="PAD81520.1"/>
    </source>
</evidence>
<gene>
    <name evidence="9" type="ORF">CHH57_19515</name>
</gene>
<comment type="subcellular location">
    <subcellularLocation>
        <location evidence="1">Cell membrane</location>
        <topology evidence="1">Multi-pass membrane protein</topology>
    </subcellularLocation>
</comment>
<dbReference type="Gene3D" id="1.20.1720.10">
    <property type="entry name" value="Multidrug resistance protein D"/>
    <property type="match status" value="1"/>
</dbReference>
<dbReference type="GO" id="GO:0022857">
    <property type="term" value="F:transmembrane transporter activity"/>
    <property type="evidence" value="ECO:0007669"/>
    <property type="project" value="InterPro"/>
</dbReference>
<dbReference type="PANTHER" id="PTHR43124">
    <property type="entry name" value="PURINE EFFLUX PUMP PBUE"/>
    <property type="match status" value="1"/>
</dbReference>
<keyword evidence="3" id="KW-1003">Cell membrane</keyword>
<name>A0AA91TP00_NIACI</name>
<evidence type="ECO:0000256" key="7">
    <source>
        <dbReference type="SAM" id="Phobius"/>
    </source>
</evidence>
<organism evidence="9 10">
    <name type="scientific">Niallia circulans</name>
    <name type="common">Bacillus circulans</name>
    <dbReference type="NCBI Taxonomy" id="1397"/>
    <lineage>
        <taxon>Bacteria</taxon>
        <taxon>Bacillati</taxon>
        <taxon>Bacillota</taxon>
        <taxon>Bacilli</taxon>
        <taxon>Bacillales</taxon>
        <taxon>Bacillaceae</taxon>
        <taxon>Niallia</taxon>
    </lineage>
</organism>
<keyword evidence="5 7" id="KW-1133">Transmembrane helix</keyword>
<dbReference type="AlphaFoldDB" id="A0AA91TP00"/>
<comment type="caution">
    <text evidence="9">The sequence shown here is derived from an EMBL/GenBank/DDBJ whole genome shotgun (WGS) entry which is preliminary data.</text>
</comment>
<dbReference type="PROSITE" id="PS50850">
    <property type="entry name" value="MFS"/>
    <property type="match status" value="1"/>
</dbReference>
<keyword evidence="6 7" id="KW-0472">Membrane</keyword>
<reference evidence="9 10" key="1">
    <citation type="submission" date="2017-07" db="EMBL/GenBank/DDBJ databases">
        <title>Isolation and whole genome analysis of endospore-forming bacteria from heroin.</title>
        <authorList>
            <person name="Kalinowski J."/>
            <person name="Ahrens B."/>
            <person name="Al-Dilaimi A."/>
            <person name="Winkler A."/>
            <person name="Wibberg D."/>
            <person name="Schleenbecker U."/>
            <person name="Ruckert C."/>
            <person name="Wolfel R."/>
            <person name="Grass G."/>
        </authorList>
    </citation>
    <scope>NUCLEOTIDE SEQUENCE [LARGE SCALE GENOMIC DNA]</scope>
    <source>
        <strain evidence="9 10">7521-2</strain>
    </source>
</reference>
<feature type="transmembrane region" description="Helical" evidence="7">
    <location>
        <begin position="164"/>
        <end position="186"/>
    </location>
</feature>
<evidence type="ECO:0000256" key="4">
    <source>
        <dbReference type="ARBA" id="ARBA00022692"/>
    </source>
</evidence>
<sequence>MSRKMSQTKMLSLYLLSISSFFVSLNQNIYTPVIPLIRDSFNVSISWVNFTVSSFIFIIALIQIILGTMIDTKNQKHLLILSFIFIAISTIACSFVTNFILFMIFRIVQAIGAGIVPLVAINMISHLFEGEKRGSAMGTYQILLTLAPAVAPILGGILGEHFGYPGIFLFLFIVAIVLLLFIIYTLPDSGEKVYSQRISPNFIQTYRAIFSNQVGFITITVSFFIFFIYFAIIVFLPILLNDHYHISLQNIGLLYLPLTVSMILGSMLFKKLQIRISWRKLFTIVLFLMPLLIIIFGLLHTKSIIGLSILLFMYGITVGFASPLFSTVISNEYNENRGAALGLFNFIRYSGMAVGGMFIGLSRILPSSYIFIFLGVLLLLLSLFQYSSLKKTWKQR</sequence>
<dbReference type="GO" id="GO:0005886">
    <property type="term" value="C:plasma membrane"/>
    <property type="evidence" value="ECO:0007669"/>
    <property type="project" value="UniProtKB-SubCell"/>
</dbReference>
<dbReference type="InterPro" id="IPR011701">
    <property type="entry name" value="MFS"/>
</dbReference>
<evidence type="ECO:0000256" key="6">
    <source>
        <dbReference type="ARBA" id="ARBA00023136"/>
    </source>
</evidence>
<feature type="transmembrane region" description="Helical" evidence="7">
    <location>
        <begin position="140"/>
        <end position="158"/>
    </location>
</feature>
<dbReference type="InterPro" id="IPR050189">
    <property type="entry name" value="MFS_Efflux_Transporters"/>
</dbReference>
<dbReference type="Pfam" id="PF07690">
    <property type="entry name" value="MFS_1"/>
    <property type="match status" value="1"/>
</dbReference>
<dbReference type="RefSeq" id="WP_095332914.1">
    <property type="nucleotide sequence ID" value="NZ_NPBQ01000121.1"/>
</dbReference>
<protein>
    <submittedName>
        <fullName evidence="9">MFS transporter</fullName>
    </submittedName>
</protein>
<feature type="transmembrane region" description="Helical" evidence="7">
    <location>
        <begin position="281"/>
        <end position="299"/>
    </location>
</feature>
<evidence type="ECO:0000256" key="2">
    <source>
        <dbReference type="ARBA" id="ARBA00022448"/>
    </source>
</evidence>